<dbReference type="InterPro" id="IPR010347">
    <property type="entry name" value="Tdp1"/>
</dbReference>
<name>A0A7J0H2G6_9ERIC</name>
<evidence type="ECO:0000256" key="2">
    <source>
        <dbReference type="PIRSR" id="PIRSR610347-2"/>
    </source>
</evidence>
<evidence type="ECO:0000313" key="5">
    <source>
        <dbReference type="Proteomes" id="UP000585474"/>
    </source>
</evidence>
<dbReference type="EMBL" id="BJWL01000026">
    <property type="protein sequence ID" value="GFZ17280.1"/>
    <property type="molecule type" value="Genomic_DNA"/>
</dbReference>
<sequence length="353" mass="39538">MSKVLQSEHVSSICSLVASIQRSPGLWRLQEVLSRYKWPEYLETDFVFGSSSIGAVNAQFLAAFSAAAGKTSVRFSESEESDPDKTWQRLRNVDVLRDAIPYPSDRVNYPMHVKIARRRFQPKEKDASSFGWVYCGSHNFSAAAWGRPMSNSFGIKSDRPMKMNSVLGSRLHICNYELGIIFIVPPPIATGSPNHKSKSLDDIILPFVVPAPKYRPSDTPATALAMRKALAERERDMFMEEAAAAGELMEEEIPDEEEEVFEATDYVTKEHEDEKAYAEMLWSQVDSSESFHEITADERMSLVGLDEQLKKRVVGQNEAGAAICRAVKRSQFGLKDPNRLIVVMLFCDPTGVG</sequence>
<evidence type="ECO:0000256" key="1">
    <source>
        <dbReference type="PIRSR" id="PIRSR610347-1"/>
    </source>
</evidence>
<dbReference type="Pfam" id="PF06087">
    <property type="entry name" value="Tyr-DNA_phospho"/>
    <property type="match status" value="1"/>
</dbReference>
<feature type="active site" description="Proton donor/acceptor" evidence="1">
    <location>
        <position position="112"/>
    </location>
</feature>
<dbReference type="PANTHER" id="PTHR12415">
    <property type="entry name" value="TYROSYL-DNA PHOSPHODIESTERASE 1"/>
    <property type="match status" value="1"/>
</dbReference>
<evidence type="ECO:0000256" key="3">
    <source>
        <dbReference type="PIRSR" id="PIRSR610347-3"/>
    </source>
</evidence>
<dbReference type="OrthoDB" id="47785at2759"/>
<reference evidence="4 5" key="1">
    <citation type="submission" date="2019-07" db="EMBL/GenBank/DDBJ databases">
        <title>De Novo Assembly of kiwifruit Actinidia rufa.</title>
        <authorList>
            <person name="Sugita-Konishi S."/>
            <person name="Sato K."/>
            <person name="Mori E."/>
            <person name="Abe Y."/>
            <person name="Kisaki G."/>
            <person name="Hamano K."/>
            <person name="Suezawa K."/>
            <person name="Otani M."/>
            <person name="Fukuda T."/>
            <person name="Manabe T."/>
            <person name="Gomi K."/>
            <person name="Tabuchi M."/>
            <person name="Akimitsu K."/>
            <person name="Kataoka I."/>
        </authorList>
    </citation>
    <scope>NUCLEOTIDE SEQUENCE [LARGE SCALE GENOMIC DNA]</scope>
    <source>
        <strain evidence="5">cv. Fuchu</strain>
    </source>
</reference>
<dbReference type="GO" id="GO:0006281">
    <property type="term" value="P:DNA repair"/>
    <property type="evidence" value="ECO:0007669"/>
    <property type="project" value="InterPro"/>
</dbReference>
<keyword evidence="5" id="KW-1185">Reference proteome</keyword>
<dbReference type="AlphaFoldDB" id="A0A7J0H2G6"/>
<feature type="site" description="Interaction with DNA" evidence="3">
    <location>
        <position position="141"/>
    </location>
</feature>
<accession>A0A7J0H2G6</accession>
<dbReference type="Gene3D" id="3.40.50.300">
    <property type="entry name" value="P-loop containing nucleotide triphosphate hydrolases"/>
    <property type="match status" value="1"/>
</dbReference>
<dbReference type="SUPFAM" id="SSF52540">
    <property type="entry name" value="P-loop containing nucleoside triphosphate hydrolases"/>
    <property type="match status" value="1"/>
</dbReference>
<dbReference type="Gene3D" id="3.30.870.10">
    <property type="entry name" value="Endonuclease Chain A"/>
    <property type="match status" value="1"/>
</dbReference>
<protein>
    <submittedName>
        <fullName evidence="4">Clp ATPase</fullName>
    </submittedName>
</protein>
<dbReference type="GO" id="GO:0005634">
    <property type="term" value="C:nucleus"/>
    <property type="evidence" value="ECO:0007669"/>
    <property type="project" value="InterPro"/>
</dbReference>
<proteinExistence type="predicted"/>
<dbReference type="GO" id="GO:0008081">
    <property type="term" value="F:phosphoric diester hydrolase activity"/>
    <property type="evidence" value="ECO:0007669"/>
    <property type="project" value="InterPro"/>
</dbReference>
<dbReference type="InterPro" id="IPR027417">
    <property type="entry name" value="P-loop_NTPase"/>
</dbReference>
<organism evidence="4 5">
    <name type="scientific">Actinidia rufa</name>
    <dbReference type="NCBI Taxonomy" id="165716"/>
    <lineage>
        <taxon>Eukaryota</taxon>
        <taxon>Viridiplantae</taxon>
        <taxon>Streptophyta</taxon>
        <taxon>Embryophyta</taxon>
        <taxon>Tracheophyta</taxon>
        <taxon>Spermatophyta</taxon>
        <taxon>Magnoliopsida</taxon>
        <taxon>eudicotyledons</taxon>
        <taxon>Gunneridae</taxon>
        <taxon>Pentapetalae</taxon>
        <taxon>asterids</taxon>
        <taxon>Ericales</taxon>
        <taxon>Actinidiaceae</taxon>
        <taxon>Actinidia</taxon>
    </lineage>
</organism>
<comment type="caution">
    <text evidence="4">The sequence shown here is derived from an EMBL/GenBank/DDBJ whole genome shotgun (WGS) entry which is preliminary data.</text>
</comment>
<dbReference type="Proteomes" id="UP000585474">
    <property type="component" value="Unassembled WGS sequence"/>
</dbReference>
<evidence type="ECO:0000313" key="4">
    <source>
        <dbReference type="EMBL" id="GFZ17280.1"/>
    </source>
</evidence>
<feature type="binding site" evidence="2">
    <location>
        <position position="114"/>
    </location>
    <ligand>
        <name>substrate</name>
    </ligand>
</feature>
<dbReference type="PANTHER" id="PTHR12415:SF3">
    <property type="entry name" value="OS04G0403400 PROTEIN"/>
    <property type="match status" value="1"/>
</dbReference>
<gene>
    <name evidence="4" type="ORF">Acr_26g0005500</name>
</gene>
<dbReference type="SUPFAM" id="SSF56024">
    <property type="entry name" value="Phospholipase D/nuclease"/>
    <property type="match status" value="1"/>
</dbReference>